<keyword evidence="4 8" id="KW-0479">Metal-binding</keyword>
<dbReference type="InterPro" id="IPR002401">
    <property type="entry name" value="Cyt_P450_E_grp-I"/>
</dbReference>
<dbReference type="InterPro" id="IPR036396">
    <property type="entry name" value="Cyt_P450_sf"/>
</dbReference>
<dbReference type="PRINTS" id="PR00385">
    <property type="entry name" value="P450"/>
</dbReference>
<name>A0ABY6KUF8_9ARAC</name>
<keyword evidence="10" id="KW-1185">Reference proteome</keyword>
<keyword evidence="7 8" id="KW-0503">Monooxygenase</keyword>
<dbReference type="Proteomes" id="UP001235939">
    <property type="component" value="Chromosome 08"/>
</dbReference>
<dbReference type="PROSITE" id="PS00086">
    <property type="entry name" value="CYTOCHROME_P450"/>
    <property type="match status" value="1"/>
</dbReference>
<evidence type="ECO:0000256" key="2">
    <source>
        <dbReference type="ARBA" id="ARBA00010617"/>
    </source>
</evidence>
<sequence>MERLPDNITEDTKLTYLQFLLVRSEFSRNDAITMATDMMLGGVDTILCGFDNHPKRNQKVKTAVQTSHSFSFLLFNLARNPQVQEKVYQELMGLLKHKDAPITPEILNEMRYLKACVKESMRISPIVDGTSRTLQQDVVMSGYLVPAGTNLLAHNMVACRQPSYFPEPNSFLPERWLDKSPQRVIPPNFTFLPFGFGPRMCVGRRIAEHEIWLLLAKIIMNFRVEYPYKEDIGMLFRLVNIPDRPLKFKFVDRD</sequence>
<evidence type="ECO:0000256" key="5">
    <source>
        <dbReference type="ARBA" id="ARBA00023002"/>
    </source>
</evidence>
<evidence type="ECO:0000313" key="10">
    <source>
        <dbReference type="Proteomes" id="UP001235939"/>
    </source>
</evidence>
<dbReference type="InterPro" id="IPR050479">
    <property type="entry name" value="CYP11_CYP27_families"/>
</dbReference>
<evidence type="ECO:0000256" key="3">
    <source>
        <dbReference type="ARBA" id="ARBA00022617"/>
    </source>
</evidence>
<evidence type="ECO:0000256" key="6">
    <source>
        <dbReference type="ARBA" id="ARBA00023004"/>
    </source>
</evidence>
<dbReference type="Pfam" id="PF00067">
    <property type="entry name" value="p450"/>
    <property type="match status" value="1"/>
</dbReference>
<dbReference type="SUPFAM" id="SSF48264">
    <property type="entry name" value="Cytochrome P450"/>
    <property type="match status" value="1"/>
</dbReference>
<dbReference type="InterPro" id="IPR017972">
    <property type="entry name" value="Cyt_P450_CS"/>
</dbReference>
<reference evidence="9 10" key="1">
    <citation type="submission" date="2022-01" db="EMBL/GenBank/DDBJ databases">
        <title>A chromosomal length assembly of Cordylochernes scorpioides.</title>
        <authorList>
            <person name="Zeh D."/>
            <person name="Zeh J."/>
        </authorList>
    </citation>
    <scope>NUCLEOTIDE SEQUENCE [LARGE SCALE GENOMIC DNA]</scope>
    <source>
        <strain evidence="9">IN4F17</strain>
        <tissue evidence="9">Whole Body</tissue>
    </source>
</reference>
<dbReference type="PRINTS" id="PR00463">
    <property type="entry name" value="EP450I"/>
</dbReference>
<dbReference type="Gene3D" id="1.10.630.10">
    <property type="entry name" value="Cytochrome P450"/>
    <property type="match status" value="1"/>
</dbReference>
<gene>
    <name evidence="9" type="ORF">LAZ67_8000380</name>
</gene>
<comment type="similarity">
    <text evidence="2 8">Belongs to the cytochrome P450 family.</text>
</comment>
<dbReference type="EMBL" id="CP092870">
    <property type="protein sequence ID" value="UYV70725.1"/>
    <property type="molecule type" value="Genomic_DNA"/>
</dbReference>
<evidence type="ECO:0008006" key="11">
    <source>
        <dbReference type="Google" id="ProtNLM"/>
    </source>
</evidence>
<evidence type="ECO:0000256" key="1">
    <source>
        <dbReference type="ARBA" id="ARBA00001971"/>
    </source>
</evidence>
<organism evidence="9 10">
    <name type="scientific">Cordylochernes scorpioides</name>
    <dbReference type="NCBI Taxonomy" id="51811"/>
    <lineage>
        <taxon>Eukaryota</taxon>
        <taxon>Metazoa</taxon>
        <taxon>Ecdysozoa</taxon>
        <taxon>Arthropoda</taxon>
        <taxon>Chelicerata</taxon>
        <taxon>Arachnida</taxon>
        <taxon>Pseudoscorpiones</taxon>
        <taxon>Cheliferoidea</taxon>
        <taxon>Chernetidae</taxon>
        <taxon>Cordylochernes</taxon>
    </lineage>
</organism>
<proteinExistence type="inferred from homology"/>
<evidence type="ECO:0000256" key="4">
    <source>
        <dbReference type="ARBA" id="ARBA00022723"/>
    </source>
</evidence>
<dbReference type="PANTHER" id="PTHR24279:SF120">
    <property type="entry name" value="CYTOCHROME P450"/>
    <property type="match status" value="1"/>
</dbReference>
<evidence type="ECO:0000256" key="8">
    <source>
        <dbReference type="RuleBase" id="RU000461"/>
    </source>
</evidence>
<evidence type="ECO:0000313" key="9">
    <source>
        <dbReference type="EMBL" id="UYV70725.1"/>
    </source>
</evidence>
<keyword evidence="5 8" id="KW-0560">Oxidoreductase</keyword>
<dbReference type="PANTHER" id="PTHR24279">
    <property type="entry name" value="CYTOCHROME P450"/>
    <property type="match status" value="1"/>
</dbReference>
<keyword evidence="3 8" id="KW-0349">Heme</keyword>
<protein>
    <recommendedName>
        <fullName evidence="11">Cytochrome P450</fullName>
    </recommendedName>
</protein>
<comment type="cofactor">
    <cofactor evidence="1">
        <name>heme</name>
        <dbReference type="ChEBI" id="CHEBI:30413"/>
    </cofactor>
</comment>
<evidence type="ECO:0000256" key="7">
    <source>
        <dbReference type="ARBA" id="ARBA00023033"/>
    </source>
</evidence>
<accession>A0ABY6KUF8</accession>
<keyword evidence="6 8" id="KW-0408">Iron</keyword>
<dbReference type="InterPro" id="IPR001128">
    <property type="entry name" value="Cyt_P450"/>
</dbReference>